<protein>
    <recommendedName>
        <fullName evidence="3">DUF4411 family protein</fullName>
    </recommendedName>
</protein>
<sequence length="87" mass="9707">MPHPTTRRHGACRRRGRQKENYLVAHAQAHGHIVVTHETAGNSSKPIEIPDACSGLAVKRVTPFEMLRQVKARLVMKTFAHTDDLGD</sequence>
<evidence type="ECO:0000313" key="2">
    <source>
        <dbReference type="Proteomes" id="UP000555564"/>
    </source>
</evidence>
<comment type="caution">
    <text evidence="1">The sequence shown here is derived from an EMBL/GenBank/DDBJ whole genome shotgun (WGS) entry which is preliminary data.</text>
</comment>
<proteinExistence type="predicted"/>
<dbReference type="RefSeq" id="WP_184981655.1">
    <property type="nucleotide sequence ID" value="NZ_BAAALO010000035.1"/>
</dbReference>
<gene>
    <name evidence="1" type="ORF">BJ992_003141</name>
</gene>
<evidence type="ECO:0000313" key="1">
    <source>
        <dbReference type="EMBL" id="MBB6473710.1"/>
    </source>
</evidence>
<accession>A0A7X0IES4</accession>
<evidence type="ECO:0008006" key="3">
    <source>
        <dbReference type="Google" id="ProtNLM"/>
    </source>
</evidence>
<organism evidence="1 2">
    <name type="scientific">Sphaerisporangium rubeum</name>
    <dbReference type="NCBI Taxonomy" id="321317"/>
    <lineage>
        <taxon>Bacteria</taxon>
        <taxon>Bacillati</taxon>
        <taxon>Actinomycetota</taxon>
        <taxon>Actinomycetes</taxon>
        <taxon>Streptosporangiales</taxon>
        <taxon>Streptosporangiaceae</taxon>
        <taxon>Sphaerisporangium</taxon>
    </lineage>
</organism>
<dbReference type="InterPro" id="IPR016541">
    <property type="entry name" value="UCP008505"/>
</dbReference>
<dbReference type="EMBL" id="JACHIU010000001">
    <property type="protein sequence ID" value="MBB6473710.1"/>
    <property type="molecule type" value="Genomic_DNA"/>
</dbReference>
<name>A0A7X0IES4_9ACTN</name>
<dbReference type="AlphaFoldDB" id="A0A7X0IES4"/>
<keyword evidence="2" id="KW-1185">Reference proteome</keyword>
<dbReference type="Pfam" id="PF14367">
    <property type="entry name" value="DUF4411"/>
    <property type="match status" value="1"/>
</dbReference>
<dbReference type="Proteomes" id="UP000555564">
    <property type="component" value="Unassembled WGS sequence"/>
</dbReference>
<reference evidence="1 2" key="1">
    <citation type="submission" date="2020-08" db="EMBL/GenBank/DDBJ databases">
        <title>Sequencing the genomes of 1000 actinobacteria strains.</title>
        <authorList>
            <person name="Klenk H.-P."/>
        </authorList>
    </citation>
    <scope>NUCLEOTIDE SEQUENCE [LARGE SCALE GENOMIC DNA]</scope>
    <source>
        <strain evidence="1 2">DSM 44936</strain>
    </source>
</reference>